<dbReference type="Gene3D" id="3.90.550.10">
    <property type="entry name" value="Spore Coat Polysaccharide Biosynthesis Protein SpsA, Chain A"/>
    <property type="match status" value="1"/>
</dbReference>
<dbReference type="Proteomes" id="UP000284990">
    <property type="component" value="Unassembled WGS sequence"/>
</dbReference>
<reference evidence="2 3" key="1">
    <citation type="submission" date="2018-08" db="EMBL/GenBank/DDBJ databases">
        <title>A genome reference for cultivated species of the human gut microbiota.</title>
        <authorList>
            <person name="Zou Y."/>
            <person name="Xue W."/>
            <person name="Luo G."/>
        </authorList>
    </citation>
    <scope>NUCLEOTIDE SEQUENCE [LARGE SCALE GENOMIC DNA]</scope>
    <source>
        <strain evidence="2 3">AM42-23AC</strain>
    </source>
</reference>
<evidence type="ECO:0000313" key="3">
    <source>
        <dbReference type="Proteomes" id="UP000284990"/>
    </source>
</evidence>
<comment type="caution">
    <text evidence="2">The sequence shown here is derived from an EMBL/GenBank/DDBJ whole genome shotgun (WGS) entry which is preliminary data.</text>
</comment>
<dbReference type="InterPro" id="IPR029044">
    <property type="entry name" value="Nucleotide-diphossugar_trans"/>
</dbReference>
<organism evidence="2 3">
    <name type="scientific">Segatella copri</name>
    <dbReference type="NCBI Taxonomy" id="165179"/>
    <lineage>
        <taxon>Bacteria</taxon>
        <taxon>Pseudomonadati</taxon>
        <taxon>Bacteroidota</taxon>
        <taxon>Bacteroidia</taxon>
        <taxon>Bacteroidales</taxon>
        <taxon>Prevotellaceae</taxon>
        <taxon>Segatella</taxon>
    </lineage>
</organism>
<gene>
    <name evidence="2" type="ORF">DW916_11090</name>
</gene>
<dbReference type="EMBL" id="QSFW01000024">
    <property type="protein sequence ID" value="RHA84543.1"/>
    <property type="molecule type" value="Genomic_DNA"/>
</dbReference>
<dbReference type="PANTHER" id="PTHR22916">
    <property type="entry name" value="GLYCOSYLTRANSFERASE"/>
    <property type="match status" value="1"/>
</dbReference>
<evidence type="ECO:0000259" key="1">
    <source>
        <dbReference type="Pfam" id="PF00535"/>
    </source>
</evidence>
<dbReference type="RefSeq" id="WP_118191105.1">
    <property type="nucleotide sequence ID" value="NZ_QSFW01000024.1"/>
</dbReference>
<sequence>MIQPKISVVTVCYNAVNDIEKTILSVINQTYPNIEYLIIDGGSKDGTMDIVNKYKDKIDVIVSEQDKGIYDAMNKGIKAATGEWINFMNAGDLFVKNTTLSEVFKAKQYSCDVIYGDTIKILSTGAYWSKHEPVDTLKTRLPFCHQSCFISKNAAMSNLYNTDYKIAADYNQFYTIYKNGGRFKDISVPISIFDNVEGLSSQYPDRLIKEYCRINESNAIPKLMKLSFVSIVKRILQLVLSSGSYEMIMEKRKLKKVGERYEL</sequence>
<evidence type="ECO:0000313" key="2">
    <source>
        <dbReference type="EMBL" id="RHA84543.1"/>
    </source>
</evidence>
<dbReference type="SUPFAM" id="SSF53448">
    <property type="entry name" value="Nucleotide-diphospho-sugar transferases"/>
    <property type="match status" value="1"/>
</dbReference>
<accession>A0AA93BKS9</accession>
<protein>
    <submittedName>
        <fullName evidence="2">Glycosyltransferase</fullName>
    </submittedName>
</protein>
<dbReference type="InterPro" id="IPR001173">
    <property type="entry name" value="Glyco_trans_2-like"/>
</dbReference>
<dbReference type="Pfam" id="PF00535">
    <property type="entry name" value="Glycos_transf_2"/>
    <property type="match status" value="1"/>
</dbReference>
<dbReference type="PANTHER" id="PTHR22916:SF67">
    <property type="entry name" value="COLANIC ACID BIOSYNTHESIS GLYCOSYL TRANSFERASE WCAE-RELATED"/>
    <property type="match status" value="1"/>
</dbReference>
<proteinExistence type="predicted"/>
<feature type="domain" description="Glycosyltransferase 2-like" evidence="1">
    <location>
        <begin position="7"/>
        <end position="146"/>
    </location>
</feature>
<dbReference type="GO" id="GO:0016758">
    <property type="term" value="F:hexosyltransferase activity"/>
    <property type="evidence" value="ECO:0007669"/>
    <property type="project" value="UniProtKB-ARBA"/>
</dbReference>
<dbReference type="AlphaFoldDB" id="A0AA93BKS9"/>
<name>A0AA93BKS9_9BACT</name>
<dbReference type="CDD" id="cd06433">
    <property type="entry name" value="GT_2_WfgS_like"/>
    <property type="match status" value="1"/>
</dbReference>